<reference evidence="2 3" key="1">
    <citation type="submission" date="2018-01" db="EMBL/GenBank/DDBJ databases">
        <title>Complete genome sequence of Flavivirga eckloniae ECD14 isolated from seaweed Ecklonia cava.</title>
        <authorList>
            <person name="Lee J.H."/>
            <person name="Baik K.S."/>
            <person name="Seong C.N."/>
        </authorList>
    </citation>
    <scope>NUCLEOTIDE SEQUENCE [LARGE SCALE GENOMIC DNA]</scope>
    <source>
        <strain evidence="2 3">ECD14</strain>
    </source>
</reference>
<evidence type="ECO:0000313" key="2">
    <source>
        <dbReference type="EMBL" id="AUP80474.1"/>
    </source>
</evidence>
<dbReference type="PANTHER" id="PTHR45431:SF3">
    <property type="entry name" value="RHODANESE-LIKE DOMAIN-CONTAINING PROTEIN 15, CHLOROPLASTIC"/>
    <property type="match status" value="1"/>
</dbReference>
<dbReference type="PROSITE" id="PS50206">
    <property type="entry name" value="RHODANESE_3"/>
    <property type="match status" value="1"/>
</dbReference>
<gene>
    <name evidence="2" type="ORF">C1H87_17850</name>
</gene>
<dbReference type="SMART" id="SM00450">
    <property type="entry name" value="RHOD"/>
    <property type="match status" value="1"/>
</dbReference>
<dbReference type="OrthoDB" id="9808735at2"/>
<organism evidence="2 3">
    <name type="scientific">Flavivirga eckloniae</name>
    <dbReference type="NCBI Taxonomy" id="1803846"/>
    <lineage>
        <taxon>Bacteria</taxon>
        <taxon>Pseudomonadati</taxon>
        <taxon>Bacteroidota</taxon>
        <taxon>Flavobacteriia</taxon>
        <taxon>Flavobacteriales</taxon>
        <taxon>Flavobacteriaceae</taxon>
        <taxon>Flavivirga</taxon>
    </lineage>
</organism>
<dbReference type="PANTHER" id="PTHR45431">
    <property type="entry name" value="RHODANESE-LIKE DOMAIN-CONTAINING PROTEIN 15, CHLOROPLASTIC"/>
    <property type="match status" value="1"/>
</dbReference>
<sequence>MKRLLIFLCSVFSIGTTSCKDSSVKGEIELVSPKVVQTLLAHDSVQLVDVRTPKEFSEGRIAEAQNVDFHSPEFDSEIKKLDQNKPVVLYCRSGKRSAKSGKKLLSFGFTKVYDLEGGILMWKKEGFKVTIE</sequence>
<dbReference type="Pfam" id="PF00581">
    <property type="entry name" value="Rhodanese"/>
    <property type="match status" value="1"/>
</dbReference>
<accession>A0A2K9PTT8</accession>
<dbReference type="CDD" id="cd00158">
    <property type="entry name" value="RHOD"/>
    <property type="match status" value="1"/>
</dbReference>
<dbReference type="KEGG" id="fek:C1H87_17850"/>
<dbReference type="InterPro" id="IPR036873">
    <property type="entry name" value="Rhodanese-like_dom_sf"/>
</dbReference>
<dbReference type="SUPFAM" id="SSF52821">
    <property type="entry name" value="Rhodanese/Cell cycle control phosphatase"/>
    <property type="match status" value="1"/>
</dbReference>
<evidence type="ECO:0000259" key="1">
    <source>
        <dbReference type="PROSITE" id="PS50206"/>
    </source>
</evidence>
<dbReference type="RefSeq" id="WP_102757120.1">
    <property type="nucleotide sequence ID" value="NZ_CP025791.1"/>
</dbReference>
<dbReference type="InterPro" id="IPR052367">
    <property type="entry name" value="Thiosulfate_ST/Rhodanese-like"/>
</dbReference>
<dbReference type="PROSITE" id="PS51257">
    <property type="entry name" value="PROKAR_LIPOPROTEIN"/>
    <property type="match status" value="1"/>
</dbReference>
<protein>
    <submittedName>
        <fullName evidence="2">Rhodanese-like domain-containing protein</fullName>
    </submittedName>
</protein>
<name>A0A2K9PTT8_9FLAO</name>
<dbReference type="EMBL" id="CP025791">
    <property type="protein sequence ID" value="AUP80474.1"/>
    <property type="molecule type" value="Genomic_DNA"/>
</dbReference>
<dbReference type="AlphaFoldDB" id="A0A2K9PTT8"/>
<dbReference type="Gene3D" id="3.40.250.10">
    <property type="entry name" value="Rhodanese-like domain"/>
    <property type="match status" value="1"/>
</dbReference>
<feature type="domain" description="Rhodanese" evidence="1">
    <location>
        <begin position="41"/>
        <end position="131"/>
    </location>
</feature>
<proteinExistence type="predicted"/>
<dbReference type="Proteomes" id="UP000235826">
    <property type="component" value="Chromosome"/>
</dbReference>
<keyword evidence="3" id="KW-1185">Reference proteome</keyword>
<dbReference type="InterPro" id="IPR001763">
    <property type="entry name" value="Rhodanese-like_dom"/>
</dbReference>
<evidence type="ECO:0000313" key="3">
    <source>
        <dbReference type="Proteomes" id="UP000235826"/>
    </source>
</evidence>